<evidence type="ECO:0000313" key="2">
    <source>
        <dbReference type="EMBL" id="KAF2893977.1"/>
    </source>
</evidence>
<dbReference type="Pfam" id="PF07690">
    <property type="entry name" value="MFS_1"/>
    <property type="match status" value="1"/>
</dbReference>
<gene>
    <name evidence="2" type="ORF">ILUMI_12194</name>
</gene>
<reference evidence="2" key="1">
    <citation type="submission" date="2019-08" db="EMBL/GenBank/DDBJ databases">
        <title>The genome of the North American firefly Photinus pyralis.</title>
        <authorList>
            <consortium name="Photinus pyralis genome working group"/>
            <person name="Fallon T.R."/>
            <person name="Sander Lower S.E."/>
            <person name="Weng J.-K."/>
        </authorList>
    </citation>
    <scope>NUCLEOTIDE SEQUENCE</scope>
    <source>
        <strain evidence="2">TRF0915ILg1</strain>
        <tissue evidence="2">Whole body</tissue>
    </source>
</reference>
<dbReference type="Proteomes" id="UP000801492">
    <property type="component" value="Unassembled WGS sequence"/>
</dbReference>
<dbReference type="Gene3D" id="1.20.1250.20">
    <property type="entry name" value="MFS general substrate transporter like domains"/>
    <property type="match status" value="1"/>
</dbReference>
<feature type="transmembrane region" description="Helical" evidence="1">
    <location>
        <begin position="272"/>
        <end position="295"/>
    </location>
</feature>
<protein>
    <submittedName>
        <fullName evidence="2">Uncharacterized protein</fullName>
    </submittedName>
</protein>
<dbReference type="InterPro" id="IPR036259">
    <property type="entry name" value="MFS_trans_sf"/>
</dbReference>
<evidence type="ECO:0000256" key="1">
    <source>
        <dbReference type="SAM" id="Phobius"/>
    </source>
</evidence>
<dbReference type="AlphaFoldDB" id="A0A8K0D0S0"/>
<dbReference type="GO" id="GO:0008028">
    <property type="term" value="F:monocarboxylic acid transmembrane transporter activity"/>
    <property type="evidence" value="ECO:0007669"/>
    <property type="project" value="TreeGrafter"/>
</dbReference>
<evidence type="ECO:0000313" key="3">
    <source>
        <dbReference type="Proteomes" id="UP000801492"/>
    </source>
</evidence>
<keyword evidence="3" id="KW-1185">Reference proteome</keyword>
<name>A0A8K0D0S0_IGNLU</name>
<dbReference type="EMBL" id="VTPC01007469">
    <property type="protein sequence ID" value="KAF2893977.1"/>
    <property type="molecule type" value="Genomic_DNA"/>
</dbReference>
<keyword evidence="1" id="KW-1133">Transmembrane helix</keyword>
<sequence length="524" mass="57883">MPSTALAINSYFQKRLTLAMSYSVTGVGLLPIVMPQICHFLLNIYGTKGTVLILAAISYHALIGVLLLRPLKKNYPNNLSSSRKAIQLERYNGKDSGAAKLLPPQIPSSVYNETTTPITKNVEKQGTFSKLFTLLNLELFKERAYVIIIVGMGISYVAELNFTLMTPFVLTELSGFSRADVALAMSIQAAADISGRLFIPILSHRSGWSPKLMYAASLTGSSLGRTILAIFCDTRNIVLSCSVLLGLSKGAKAVFQSLILPKYVSLEKLPSAMGFLMVINGILSLAIGPIIGAVHDLTKSYAYALHTATTMSIFCIILWLIDAYEFKISNKSSLDNLEQAENNSYVNTKNNPADIATRGLLPNLIVHCDLWWFGSEFLKSNSNEWLASSDNNSITATYLAILNNLDLFNRFSNLIKLKRIVAYCLGFSHNLKCSKEQRQLGQFTVEELVEASKVLTKICQTETFSNELQLLSNHKTLPKHNKLISLAPFVDEYGILRVGGRLHHSHLGLNSKHSILLDGRHLFT</sequence>
<feature type="transmembrane region" description="Helical" evidence="1">
    <location>
        <begin position="51"/>
        <end position="68"/>
    </location>
</feature>
<dbReference type="PANTHER" id="PTHR11360">
    <property type="entry name" value="MONOCARBOXYLATE TRANSPORTER"/>
    <property type="match status" value="1"/>
</dbReference>
<feature type="transmembrane region" description="Helical" evidence="1">
    <location>
        <begin position="21"/>
        <end position="45"/>
    </location>
</feature>
<proteinExistence type="predicted"/>
<dbReference type="InterPro" id="IPR050327">
    <property type="entry name" value="Proton-linked_MCT"/>
</dbReference>
<comment type="caution">
    <text evidence="2">The sequence shown here is derived from an EMBL/GenBank/DDBJ whole genome shotgun (WGS) entry which is preliminary data.</text>
</comment>
<feature type="transmembrane region" description="Helical" evidence="1">
    <location>
        <begin position="144"/>
        <end position="169"/>
    </location>
</feature>
<accession>A0A8K0D0S0</accession>
<keyword evidence="1" id="KW-0812">Transmembrane</keyword>
<feature type="transmembrane region" description="Helical" evidence="1">
    <location>
        <begin position="301"/>
        <end position="321"/>
    </location>
</feature>
<keyword evidence="1" id="KW-0472">Membrane</keyword>
<organism evidence="2 3">
    <name type="scientific">Ignelater luminosus</name>
    <name type="common">Cucubano</name>
    <name type="synonym">Pyrophorus luminosus</name>
    <dbReference type="NCBI Taxonomy" id="2038154"/>
    <lineage>
        <taxon>Eukaryota</taxon>
        <taxon>Metazoa</taxon>
        <taxon>Ecdysozoa</taxon>
        <taxon>Arthropoda</taxon>
        <taxon>Hexapoda</taxon>
        <taxon>Insecta</taxon>
        <taxon>Pterygota</taxon>
        <taxon>Neoptera</taxon>
        <taxon>Endopterygota</taxon>
        <taxon>Coleoptera</taxon>
        <taxon>Polyphaga</taxon>
        <taxon>Elateriformia</taxon>
        <taxon>Elateroidea</taxon>
        <taxon>Elateridae</taxon>
        <taxon>Agrypninae</taxon>
        <taxon>Pyrophorini</taxon>
        <taxon>Ignelater</taxon>
    </lineage>
</organism>
<dbReference type="InterPro" id="IPR011701">
    <property type="entry name" value="MFS"/>
</dbReference>
<dbReference type="SUPFAM" id="SSF103473">
    <property type="entry name" value="MFS general substrate transporter"/>
    <property type="match status" value="1"/>
</dbReference>
<dbReference type="PANTHER" id="PTHR11360:SF237">
    <property type="entry name" value="MONOCARBOXYLATE TRANSPORTER 12-B-LIKE PROTEIN"/>
    <property type="match status" value="1"/>
</dbReference>
<dbReference type="OrthoDB" id="410267at2759"/>